<dbReference type="GO" id="GO:0180047">
    <property type="term" value="P:dolichol phosphate mannose biosynthetic process"/>
    <property type="evidence" value="ECO:0007669"/>
    <property type="project" value="InterPro"/>
</dbReference>
<dbReference type="GO" id="GO:0033185">
    <property type="term" value="C:dolichol-phosphate-mannose synthase complex"/>
    <property type="evidence" value="ECO:0007669"/>
    <property type="project" value="TreeGrafter"/>
</dbReference>
<keyword evidence="7 10" id="KW-0472">Membrane</keyword>
<sequence>MFSSDRKKGKVILIVTSILFLYYTIWVIGLPFIEDNRIRLFFGSHNIALVVPAISGLCFIGGLVLFTIYHVKPYFSYDKSSKFHDS</sequence>
<dbReference type="EMBL" id="KQ414860">
    <property type="protein sequence ID" value="KOC60064.1"/>
    <property type="molecule type" value="Genomic_DNA"/>
</dbReference>
<dbReference type="AlphaFoldDB" id="A0A0L7QNB5"/>
<dbReference type="GO" id="GO:0005789">
    <property type="term" value="C:endoplasmic reticulum membrane"/>
    <property type="evidence" value="ECO:0007669"/>
    <property type="project" value="UniProtKB-SubCell"/>
</dbReference>
<evidence type="ECO:0000256" key="5">
    <source>
        <dbReference type="ARBA" id="ARBA00022824"/>
    </source>
</evidence>
<accession>A0A0L7QNB5</accession>
<comment type="subcellular location">
    <subcellularLocation>
        <location evidence="1 10">Endoplasmic reticulum membrane</location>
        <topology evidence="1 10">Multi-pass membrane protein</topology>
    </subcellularLocation>
</comment>
<dbReference type="PANTHER" id="PTHR15039">
    <property type="entry name" value="DOLICHOL PHOSPHATE-MANNOSE BIOSYNTHESIS REGULATORY PROTEIN"/>
    <property type="match status" value="1"/>
</dbReference>
<evidence type="ECO:0000256" key="4">
    <source>
        <dbReference type="ARBA" id="ARBA00022692"/>
    </source>
</evidence>
<comment type="function">
    <text evidence="10">Regulatory subunit of the dolichol-phosphate mannose (DPM) synthase complex; essential for the ER localization.</text>
</comment>
<gene>
    <name evidence="11" type="ORF">WH47_09204</name>
</gene>
<keyword evidence="5 10" id="KW-0256">Endoplasmic reticulum</keyword>
<protein>
    <recommendedName>
        <fullName evidence="3 10">Dolichol phosphate-mannose biosynthesis regulatory protein</fullName>
    </recommendedName>
</protein>
<evidence type="ECO:0000256" key="9">
    <source>
        <dbReference type="ARBA" id="ARBA00046896"/>
    </source>
</evidence>
<dbReference type="InterPro" id="IPR009914">
    <property type="entry name" value="DPM2"/>
</dbReference>
<dbReference type="Pfam" id="PF07297">
    <property type="entry name" value="DPM2"/>
    <property type="match status" value="1"/>
</dbReference>
<evidence type="ECO:0000256" key="6">
    <source>
        <dbReference type="ARBA" id="ARBA00022989"/>
    </source>
</evidence>
<evidence type="ECO:0000256" key="8">
    <source>
        <dbReference type="ARBA" id="ARBA00045174"/>
    </source>
</evidence>
<evidence type="ECO:0000313" key="12">
    <source>
        <dbReference type="Proteomes" id="UP000053825"/>
    </source>
</evidence>
<keyword evidence="12" id="KW-1185">Reference proteome</keyword>
<comment type="pathway">
    <text evidence="10">Protein modification; protein glycosylation.</text>
</comment>
<evidence type="ECO:0000313" key="11">
    <source>
        <dbReference type="EMBL" id="KOC60064.1"/>
    </source>
</evidence>
<keyword evidence="4 10" id="KW-0812">Transmembrane</keyword>
<keyword evidence="6 10" id="KW-1133">Transmembrane helix</keyword>
<organism evidence="11 12">
    <name type="scientific">Habropoda laboriosa</name>
    <dbReference type="NCBI Taxonomy" id="597456"/>
    <lineage>
        <taxon>Eukaryota</taxon>
        <taxon>Metazoa</taxon>
        <taxon>Ecdysozoa</taxon>
        <taxon>Arthropoda</taxon>
        <taxon>Hexapoda</taxon>
        <taxon>Insecta</taxon>
        <taxon>Pterygota</taxon>
        <taxon>Neoptera</taxon>
        <taxon>Endopterygota</taxon>
        <taxon>Hymenoptera</taxon>
        <taxon>Apocrita</taxon>
        <taxon>Aculeata</taxon>
        <taxon>Apoidea</taxon>
        <taxon>Anthophila</taxon>
        <taxon>Apidae</taxon>
        <taxon>Habropoda</taxon>
    </lineage>
</organism>
<comment type="function">
    <text evidence="8">Regulates the biosynthesis of dolichol phosphate-mannose. Regulatory subunit of the dolichol-phosphate mannose (DPM) synthase complex; essential for the ER localization and stable expression of DPM1. Part of the glycosylphosphatidylinositol-N-acetylglucosaminyltransferase (GPI-GnT) complex that catalyzes the transfer of N-acetylglucosamine from UDP-N-acetylglucosamine to phosphatidylinositol and participates in the first step of GPI biosynthesis. May act by regulating the GPI-GNT complex.</text>
</comment>
<reference evidence="11 12" key="1">
    <citation type="submission" date="2015-07" db="EMBL/GenBank/DDBJ databases">
        <title>The genome of Habropoda laboriosa.</title>
        <authorList>
            <person name="Pan H."/>
            <person name="Kapheim K."/>
        </authorList>
    </citation>
    <scope>NUCLEOTIDE SEQUENCE [LARGE SCALE GENOMIC DNA]</scope>
    <source>
        <strain evidence="11">0110345459</strain>
    </source>
</reference>
<dbReference type="Proteomes" id="UP000053825">
    <property type="component" value="Unassembled WGS sequence"/>
</dbReference>
<comment type="subunit">
    <text evidence="9">Component of the dolichol-phosphate mannose (DPM) synthase complex composed of DPM1, DPM2 and DPM3; in the complex interacts directly with DPM3. Component of the glycosylphosphatidylinositol-N-acetylglucosaminyltransferase (GPI-GnT) complex composed at least by PIGA, PIGC, PIGH, PIGP, PIGQ, PIGY and DPM2. Interacts with PIGA, PIGC and PIGQ.</text>
</comment>
<name>A0A0L7QNB5_9HYME</name>
<evidence type="ECO:0000256" key="7">
    <source>
        <dbReference type="ARBA" id="ARBA00023136"/>
    </source>
</evidence>
<comment type="similarity">
    <text evidence="2 10">Belongs to the DPM2 family.</text>
</comment>
<evidence type="ECO:0000256" key="3">
    <source>
        <dbReference type="ARBA" id="ARBA00018157"/>
    </source>
</evidence>
<dbReference type="STRING" id="597456.A0A0L7QNB5"/>
<evidence type="ECO:0000256" key="10">
    <source>
        <dbReference type="RuleBase" id="RU365084"/>
    </source>
</evidence>
<dbReference type="GO" id="GO:0030234">
    <property type="term" value="F:enzyme regulator activity"/>
    <property type="evidence" value="ECO:0007669"/>
    <property type="project" value="UniProtKB-UniRule"/>
</dbReference>
<dbReference type="GO" id="GO:0006506">
    <property type="term" value="P:GPI anchor biosynthetic process"/>
    <property type="evidence" value="ECO:0007669"/>
    <property type="project" value="TreeGrafter"/>
</dbReference>
<dbReference type="PANTHER" id="PTHR15039:SF11">
    <property type="entry name" value="DOLICHOL PHOSPHATE-MANNOSE BIOSYNTHESIS REGULATORY PROTEIN"/>
    <property type="match status" value="1"/>
</dbReference>
<dbReference type="UniPathway" id="UPA00378"/>
<proteinExistence type="inferred from homology"/>
<feature type="transmembrane region" description="Helical" evidence="10">
    <location>
        <begin position="12"/>
        <end position="33"/>
    </location>
</feature>
<feature type="transmembrane region" description="Helical" evidence="10">
    <location>
        <begin position="45"/>
        <end position="69"/>
    </location>
</feature>
<evidence type="ECO:0000256" key="1">
    <source>
        <dbReference type="ARBA" id="ARBA00004477"/>
    </source>
</evidence>
<evidence type="ECO:0000256" key="2">
    <source>
        <dbReference type="ARBA" id="ARBA00005478"/>
    </source>
</evidence>